<dbReference type="InterPro" id="IPR013785">
    <property type="entry name" value="Aldolase_TIM"/>
</dbReference>
<name>A0A4S9EY42_AURPU</name>
<dbReference type="InterPro" id="IPR001155">
    <property type="entry name" value="OxRdtase_FMN_N"/>
</dbReference>
<evidence type="ECO:0000313" key="2">
    <source>
        <dbReference type="EMBL" id="THX38704.1"/>
    </source>
</evidence>
<sequence>MKTKPIAIMPSAVSPPAFNPLKDTVLFKPWKLGNITLEHKLVQAPLTRMRCSKNEEGINIPSDLMVEYYGQRASKGGLQLTEATDISRYASGYPGVPGLFSEEQLAGWKRVTDAVHAKGGYIFCQIWHTGRASPAGLLGGRQPLSASNTPIAGKALDGTDFSATPPKPMTTEEIAEVVADFGKAAQNAIDAGFDGVEVHGELISVDIFCSKSDSILGANGYLLDQFLHDNVNTRTDSYGGSVENRCRFPLEVVKSVCDAIGSHRVGIRLSPYNYFQDTKDSDPNSHWAYLCEQLAALPQQHRPVYVHSVEPRFDEVLDEKAKMDALSAYGPGKGVEAEATRKIGHSLTPFRRILSKGDIQFFAAGAYTRDNAVPKLEADDADAIVMGRWFIANPDLPRRLAEGLPLNKYDRDTFYGASPPQKGYTDYPFFVGGAEE</sequence>
<feature type="domain" description="NADH:flavin oxidoreductase/NADH oxidase N-terminal" evidence="1">
    <location>
        <begin position="26"/>
        <end position="200"/>
    </location>
</feature>
<dbReference type="Gene3D" id="3.20.20.70">
    <property type="entry name" value="Aldolase class I"/>
    <property type="match status" value="1"/>
</dbReference>
<protein>
    <submittedName>
        <fullName evidence="2">FMN-linked oxidoreductase</fullName>
    </submittedName>
</protein>
<dbReference type="PANTHER" id="PTHR22893">
    <property type="entry name" value="NADH OXIDOREDUCTASE-RELATED"/>
    <property type="match status" value="1"/>
</dbReference>
<dbReference type="GO" id="GO:0003959">
    <property type="term" value="F:NADPH dehydrogenase activity"/>
    <property type="evidence" value="ECO:0007669"/>
    <property type="project" value="TreeGrafter"/>
</dbReference>
<dbReference type="GO" id="GO:0010181">
    <property type="term" value="F:FMN binding"/>
    <property type="evidence" value="ECO:0007669"/>
    <property type="project" value="InterPro"/>
</dbReference>
<dbReference type="AlphaFoldDB" id="A0A4S9EY42"/>
<gene>
    <name evidence="2" type="ORF">D6D10_04874</name>
</gene>
<evidence type="ECO:0000259" key="1">
    <source>
        <dbReference type="Pfam" id="PF00724"/>
    </source>
</evidence>
<evidence type="ECO:0000313" key="3">
    <source>
        <dbReference type="Proteomes" id="UP000308953"/>
    </source>
</evidence>
<accession>A0A4S9EY42</accession>
<feature type="domain" description="NADH:flavin oxidoreductase/NADH oxidase N-terminal" evidence="1">
    <location>
        <begin position="215"/>
        <end position="407"/>
    </location>
</feature>
<reference evidence="2 3" key="1">
    <citation type="submission" date="2018-10" db="EMBL/GenBank/DDBJ databases">
        <title>Fifty Aureobasidium pullulans genomes reveal a recombining polyextremotolerant generalist.</title>
        <authorList>
            <person name="Gostincar C."/>
            <person name="Turk M."/>
            <person name="Zajc J."/>
            <person name="Gunde-Cimerman N."/>
        </authorList>
    </citation>
    <scope>NUCLEOTIDE SEQUENCE [LARGE SCALE GENOMIC DNA]</scope>
    <source>
        <strain evidence="2 3">EXF-9785</strain>
    </source>
</reference>
<proteinExistence type="predicted"/>
<comment type="caution">
    <text evidence="2">The sequence shown here is derived from an EMBL/GenBank/DDBJ whole genome shotgun (WGS) entry which is preliminary data.</text>
</comment>
<dbReference type="SUPFAM" id="SSF51395">
    <property type="entry name" value="FMN-linked oxidoreductases"/>
    <property type="match status" value="1"/>
</dbReference>
<dbReference type="EMBL" id="QZAV01000092">
    <property type="protein sequence ID" value="THX38704.1"/>
    <property type="molecule type" value="Genomic_DNA"/>
</dbReference>
<dbReference type="Pfam" id="PF00724">
    <property type="entry name" value="Oxidored_FMN"/>
    <property type="match status" value="2"/>
</dbReference>
<dbReference type="PANTHER" id="PTHR22893:SF129">
    <property type="entry name" value="FLAVIN OXIDOREDUCTASE HXNT"/>
    <property type="match status" value="1"/>
</dbReference>
<dbReference type="Proteomes" id="UP000308953">
    <property type="component" value="Unassembled WGS sequence"/>
</dbReference>
<dbReference type="InterPro" id="IPR045247">
    <property type="entry name" value="Oye-like"/>
</dbReference>
<dbReference type="CDD" id="cd02933">
    <property type="entry name" value="OYE_like_FMN"/>
    <property type="match status" value="1"/>
</dbReference>
<organism evidence="2 3">
    <name type="scientific">Aureobasidium pullulans</name>
    <name type="common">Black yeast</name>
    <name type="synonym">Pullularia pullulans</name>
    <dbReference type="NCBI Taxonomy" id="5580"/>
    <lineage>
        <taxon>Eukaryota</taxon>
        <taxon>Fungi</taxon>
        <taxon>Dikarya</taxon>
        <taxon>Ascomycota</taxon>
        <taxon>Pezizomycotina</taxon>
        <taxon>Dothideomycetes</taxon>
        <taxon>Dothideomycetidae</taxon>
        <taxon>Dothideales</taxon>
        <taxon>Saccotheciaceae</taxon>
        <taxon>Aureobasidium</taxon>
    </lineage>
</organism>